<evidence type="ECO:0000313" key="8">
    <source>
        <dbReference type="Proteomes" id="UP000070409"/>
    </source>
</evidence>
<evidence type="ECO:0000256" key="1">
    <source>
        <dbReference type="ARBA" id="ARBA00004196"/>
    </source>
</evidence>
<evidence type="ECO:0000313" key="7">
    <source>
        <dbReference type="EMBL" id="KXP00775.1"/>
    </source>
</evidence>
<dbReference type="PANTHER" id="PTHR30532">
    <property type="entry name" value="IRON III DICITRATE-BINDING PERIPLASMIC PROTEIN"/>
    <property type="match status" value="1"/>
</dbReference>
<protein>
    <submittedName>
        <fullName evidence="7">ABC transporter substrate-binding protein</fullName>
    </submittedName>
</protein>
<comment type="subcellular location">
    <subcellularLocation>
        <location evidence="1">Cell envelope</location>
    </subcellularLocation>
</comment>
<keyword evidence="4 5" id="KW-0732">Signal</keyword>
<evidence type="ECO:0000256" key="5">
    <source>
        <dbReference type="SAM" id="SignalP"/>
    </source>
</evidence>
<dbReference type="RefSeq" id="WP_068743971.1">
    <property type="nucleotide sequence ID" value="NZ_LSRE01000003.1"/>
</dbReference>
<feature type="signal peptide" evidence="5">
    <location>
        <begin position="1"/>
        <end position="28"/>
    </location>
</feature>
<feature type="domain" description="Fe/B12 periplasmic-binding" evidence="6">
    <location>
        <begin position="71"/>
        <end position="341"/>
    </location>
</feature>
<dbReference type="EMBL" id="LSRE01000003">
    <property type="protein sequence ID" value="KXP00775.1"/>
    <property type="molecule type" value="Genomic_DNA"/>
</dbReference>
<dbReference type="InterPro" id="IPR002491">
    <property type="entry name" value="ABC_transptr_periplasmic_BD"/>
</dbReference>
<feature type="chain" id="PRO_5047395074" evidence="5">
    <location>
        <begin position="29"/>
        <end position="343"/>
    </location>
</feature>
<dbReference type="SUPFAM" id="SSF53807">
    <property type="entry name" value="Helical backbone' metal receptor"/>
    <property type="match status" value="1"/>
</dbReference>
<organism evidence="7 8">
    <name type="scientific">Tsukamurella pseudospumae</name>
    <dbReference type="NCBI Taxonomy" id="239498"/>
    <lineage>
        <taxon>Bacteria</taxon>
        <taxon>Bacillati</taxon>
        <taxon>Actinomycetota</taxon>
        <taxon>Actinomycetes</taxon>
        <taxon>Mycobacteriales</taxon>
        <taxon>Tsukamurellaceae</taxon>
        <taxon>Tsukamurella</taxon>
    </lineage>
</organism>
<evidence type="ECO:0000256" key="3">
    <source>
        <dbReference type="ARBA" id="ARBA00022448"/>
    </source>
</evidence>
<dbReference type="CDD" id="cd01146">
    <property type="entry name" value="FhuD"/>
    <property type="match status" value="1"/>
</dbReference>
<dbReference type="PANTHER" id="PTHR30532:SF24">
    <property type="entry name" value="FERRIC ENTEROBACTIN-BINDING PERIPLASMIC PROTEIN FEPB"/>
    <property type="match status" value="1"/>
</dbReference>
<evidence type="ECO:0000256" key="2">
    <source>
        <dbReference type="ARBA" id="ARBA00008814"/>
    </source>
</evidence>
<keyword evidence="3" id="KW-0813">Transport</keyword>
<dbReference type="PROSITE" id="PS51257">
    <property type="entry name" value="PROKAR_LIPOPROTEIN"/>
    <property type="match status" value="1"/>
</dbReference>
<evidence type="ECO:0000259" key="6">
    <source>
        <dbReference type="PROSITE" id="PS50983"/>
    </source>
</evidence>
<keyword evidence="8" id="KW-1185">Reference proteome</keyword>
<dbReference type="PROSITE" id="PS50983">
    <property type="entry name" value="FE_B12_PBP"/>
    <property type="match status" value="1"/>
</dbReference>
<comment type="similarity">
    <text evidence="2">Belongs to the bacterial solute-binding protein 8 family.</text>
</comment>
<reference evidence="7 8" key="1">
    <citation type="submission" date="2016-02" db="EMBL/GenBank/DDBJ databases">
        <authorList>
            <person name="Teng J.L."/>
            <person name="Tang Y."/>
            <person name="Huang Y."/>
            <person name="Guo F."/>
            <person name="Wei W."/>
            <person name="Chen J.H."/>
            <person name="Wong S.Y."/>
            <person name="Lau S.K."/>
            <person name="Woo P.C."/>
        </authorList>
    </citation>
    <scope>NUCLEOTIDE SEQUENCE [LARGE SCALE GENOMIC DNA]</scope>
    <source>
        <strain evidence="7 8">JCM 13375</strain>
    </source>
</reference>
<name>A0A137ZRI4_9ACTN</name>
<dbReference type="Gene3D" id="3.40.50.1980">
    <property type="entry name" value="Nitrogenase molybdenum iron protein domain"/>
    <property type="match status" value="2"/>
</dbReference>
<comment type="caution">
    <text evidence="7">The sequence shown here is derived from an EMBL/GenBank/DDBJ whole genome shotgun (WGS) entry which is preliminary data.</text>
</comment>
<dbReference type="Proteomes" id="UP000070409">
    <property type="component" value="Unassembled WGS sequence"/>
</dbReference>
<dbReference type="Pfam" id="PF01497">
    <property type="entry name" value="Peripla_BP_2"/>
    <property type="match status" value="1"/>
</dbReference>
<dbReference type="InterPro" id="IPR051313">
    <property type="entry name" value="Bact_iron-sidero_bind"/>
</dbReference>
<gene>
    <name evidence="7" type="ORF">AXK61_14375</name>
</gene>
<accession>A0A137ZRI4</accession>
<sequence>MAASMDRRTALRLGFTSLATAGAAALVAACGSTGDDRTSPSSAAAGAEPGAFPVTIQHVHGSTTIAVPPRRVAVVGIGDQDSLLALGITPVLAPVWTGSTDTGIGQWSKHLAAGAPTPLPNATSAFSIEQVAATRPDLILAVNNAITAERYQQLSGIAPTVLHAAGDTDWALPWQDVTRRVGRAVGKPNQAEDLITSAEATVAKAKAANPAFAGKTAVLVIRWKDGKLRAFGPESARFQILRGLGFTPPAALADRFAGGKLNTELSAENFPLLDADVLVFDNWERDRAQVENEPTFASLPVVAQKRLVGLDAVVSDALSMPNPVTIPYVTNEIVGRLAAALPR</sequence>
<evidence type="ECO:0000256" key="4">
    <source>
        <dbReference type="ARBA" id="ARBA00022729"/>
    </source>
</evidence>
<proteinExistence type="inferred from homology"/>